<protein>
    <submittedName>
        <fullName evidence="1">Uncharacterized protein</fullName>
    </submittedName>
</protein>
<dbReference type="EMBL" id="JBHSPB010000029">
    <property type="protein sequence ID" value="MFC5724552.1"/>
    <property type="molecule type" value="Genomic_DNA"/>
</dbReference>
<evidence type="ECO:0000313" key="1">
    <source>
        <dbReference type="EMBL" id="MFC5724552.1"/>
    </source>
</evidence>
<evidence type="ECO:0000313" key="2">
    <source>
        <dbReference type="Proteomes" id="UP001596083"/>
    </source>
</evidence>
<accession>A0ABW0Z9L8</accession>
<keyword evidence="2" id="KW-1185">Reference proteome</keyword>
<reference evidence="2" key="1">
    <citation type="journal article" date="2019" name="Int. J. Syst. Evol. Microbiol.">
        <title>The Global Catalogue of Microorganisms (GCM) 10K type strain sequencing project: providing services to taxonomists for standard genome sequencing and annotation.</title>
        <authorList>
            <consortium name="The Broad Institute Genomics Platform"/>
            <consortium name="The Broad Institute Genome Sequencing Center for Infectious Disease"/>
            <person name="Wu L."/>
            <person name="Ma J."/>
        </authorList>
    </citation>
    <scope>NUCLEOTIDE SEQUENCE [LARGE SCALE GENOMIC DNA]</scope>
    <source>
        <strain evidence="2">CGMCC 4.7304</strain>
    </source>
</reference>
<proteinExistence type="predicted"/>
<comment type="caution">
    <text evidence="1">The sequence shown here is derived from an EMBL/GenBank/DDBJ whole genome shotgun (WGS) entry which is preliminary data.</text>
</comment>
<dbReference type="RefSeq" id="WP_390321012.1">
    <property type="nucleotide sequence ID" value="NZ_JBHSPB010000029.1"/>
</dbReference>
<dbReference type="Proteomes" id="UP001596083">
    <property type="component" value="Unassembled WGS sequence"/>
</dbReference>
<sequence length="96" mass="9781">MTWLSLAGAVPASAGGIGAIANPAFDNTCIILSKGAQAVGRVARGSGIVNDLVQVPLDAPNNHCGGTDLPMLPTLSGREENLGHRALQLARRAGRL</sequence>
<name>A0ABW0Z9L8_9ACTN</name>
<gene>
    <name evidence="1" type="ORF">ACFP1Z_30800</name>
</gene>
<organism evidence="1 2">
    <name type="scientific">Streptomyces gamaensis</name>
    <dbReference type="NCBI Taxonomy" id="1763542"/>
    <lineage>
        <taxon>Bacteria</taxon>
        <taxon>Bacillati</taxon>
        <taxon>Actinomycetota</taxon>
        <taxon>Actinomycetes</taxon>
        <taxon>Kitasatosporales</taxon>
        <taxon>Streptomycetaceae</taxon>
        <taxon>Streptomyces</taxon>
    </lineage>
</organism>